<dbReference type="EMBL" id="JBCEZU010000056">
    <property type="protein sequence ID" value="KAK9534714.1"/>
    <property type="molecule type" value="Genomic_DNA"/>
</dbReference>
<reference evidence="1 2" key="1">
    <citation type="journal article" date="2024" name="Genome Biol. Evol.">
        <title>Chromosome-level genome assembly of the viviparous eelpout Zoarces viviparus.</title>
        <authorList>
            <person name="Fuhrmann N."/>
            <person name="Brasseur M.V."/>
            <person name="Bakowski C.E."/>
            <person name="Podsiadlowski L."/>
            <person name="Prost S."/>
            <person name="Krehenwinkel H."/>
            <person name="Mayer C."/>
        </authorList>
    </citation>
    <scope>NUCLEOTIDE SEQUENCE [LARGE SCALE GENOMIC DNA]</scope>
    <source>
        <strain evidence="1">NO-MEL_2022_Ind0_liver</strain>
    </source>
</reference>
<evidence type="ECO:0000313" key="1">
    <source>
        <dbReference type="EMBL" id="KAK9534714.1"/>
    </source>
</evidence>
<protein>
    <submittedName>
        <fullName evidence="1">Uncharacterized protein</fullName>
    </submittedName>
</protein>
<evidence type="ECO:0000313" key="2">
    <source>
        <dbReference type="Proteomes" id="UP001488805"/>
    </source>
</evidence>
<accession>A0AAW1FM45</accession>
<sequence length="119" mass="13143">MCEFKQRQLALFLSTLGLKKGISPEMVSDTVSGKLNDEQCVQSVEVEMYAAPPLCLCSATKLRDGARGQGRVLEQDIKSPKISRYATLQLNPPCDGKGMKYGEHTIHGSIQYRVPYCSC</sequence>
<gene>
    <name evidence="1" type="ORF">VZT92_007144</name>
</gene>
<proteinExistence type="predicted"/>
<name>A0AAW1FM45_ZOAVI</name>
<dbReference type="AlphaFoldDB" id="A0AAW1FM45"/>
<dbReference type="Proteomes" id="UP001488805">
    <property type="component" value="Unassembled WGS sequence"/>
</dbReference>
<keyword evidence="2" id="KW-1185">Reference proteome</keyword>
<comment type="caution">
    <text evidence="1">The sequence shown here is derived from an EMBL/GenBank/DDBJ whole genome shotgun (WGS) entry which is preliminary data.</text>
</comment>
<organism evidence="1 2">
    <name type="scientific">Zoarces viviparus</name>
    <name type="common">Viviparous eelpout</name>
    <name type="synonym">Blennius viviparus</name>
    <dbReference type="NCBI Taxonomy" id="48416"/>
    <lineage>
        <taxon>Eukaryota</taxon>
        <taxon>Metazoa</taxon>
        <taxon>Chordata</taxon>
        <taxon>Craniata</taxon>
        <taxon>Vertebrata</taxon>
        <taxon>Euteleostomi</taxon>
        <taxon>Actinopterygii</taxon>
        <taxon>Neopterygii</taxon>
        <taxon>Teleostei</taxon>
        <taxon>Neoteleostei</taxon>
        <taxon>Acanthomorphata</taxon>
        <taxon>Eupercaria</taxon>
        <taxon>Perciformes</taxon>
        <taxon>Cottioidei</taxon>
        <taxon>Zoarcales</taxon>
        <taxon>Zoarcidae</taxon>
        <taxon>Zoarcinae</taxon>
        <taxon>Zoarces</taxon>
    </lineage>
</organism>